<evidence type="ECO:0000256" key="6">
    <source>
        <dbReference type="ARBA" id="ARBA00023049"/>
    </source>
</evidence>
<keyword evidence="10" id="KW-1185">Reference proteome</keyword>
<sequence length="270" mass="29859">MRRILLFLLLIPLLTQATDDVAVTLALIQATRPNVEVIEDHFSSAMLLTAPGDKVSEGNTETSKTSSIRYPHFLSPLNIPLRITSPFSLRWHPLMQRFSPHEGTDFAAPRLTPVLATEKGIVEEAISHPTAGNYVVIRHPLGWRSRYLHLDRITVATGQEIERGKVIGYSGNTGRSTGPHLHFELMYHGQTMDSAKLLSASETDTVLPAAAVSPPKPAVPKIILVTEIGGQEKVMVKYKGKTIYAGANQTVFGHYKVLLQNGRYRLYKLS</sequence>
<name>A0ABS6KZI8_9GAMM</name>
<evidence type="ECO:0000256" key="5">
    <source>
        <dbReference type="ARBA" id="ARBA00022833"/>
    </source>
</evidence>
<dbReference type="PANTHER" id="PTHR21666">
    <property type="entry name" value="PEPTIDASE-RELATED"/>
    <property type="match status" value="1"/>
</dbReference>
<reference evidence="9 10" key="1">
    <citation type="submission" date="2021-03" db="EMBL/GenBank/DDBJ databases">
        <title>Five novel Rahnella species.</title>
        <authorList>
            <person name="Brady C."/>
            <person name="Asselin J."/>
            <person name="Beer S."/>
            <person name="Bruberg M.B."/>
            <person name="Crampton B."/>
            <person name="Venter S."/>
            <person name="Arnold D."/>
            <person name="Denman S."/>
        </authorList>
    </citation>
    <scope>NUCLEOTIDE SEQUENCE [LARGE SCALE GENOMIC DNA]</scope>
    <source>
        <strain evidence="9 10">L72c</strain>
    </source>
</reference>
<keyword evidence="4" id="KW-0378">Hydrolase</keyword>
<dbReference type="EMBL" id="JAFMOU010000065">
    <property type="protein sequence ID" value="MBU9834944.1"/>
    <property type="molecule type" value="Genomic_DNA"/>
</dbReference>
<dbReference type="Proteomes" id="UP000699865">
    <property type="component" value="Unassembled WGS sequence"/>
</dbReference>
<evidence type="ECO:0000256" key="2">
    <source>
        <dbReference type="ARBA" id="ARBA00022670"/>
    </source>
</evidence>
<keyword evidence="3" id="KW-0479">Metal-binding</keyword>
<proteinExistence type="predicted"/>
<dbReference type="CDD" id="cd12797">
    <property type="entry name" value="M23_peptidase"/>
    <property type="match status" value="1"/>
</dbReference>
<protein>
    <submittedName>
        <fullName evidence="9">M23 family metallopeptidase</fullName>
    </submittedName>
</protein>
<evidence type="ECO:0000256" key="3">
    <source>
        <dbReference type="ARBA" id="ARBA00022723"/>
    </source>
</evidence>
<organism evidence="9 10">
    <name type="scientific">Rahnella perminowiae</name>
    <dbReference type="NCBI Taxonomy" id="2816244"/>
    <lineage>
        <taxon>Bacteria</taxon>
        <taxon>Pseudomonadati</taxon>
        <taxon>Pseudomonadota</taxon>
        <taxon>Gammaproteobacteria</taxon>
        <taxon>Enterobacterales</taxon>
        <taxon>Yersiniaceae</taxon>
        <taxon>Rahnella</taxon>
    </lineage>
</organism>
<evidence type="ECO:0000256" key="4">
    <source>
        <dbReference type="ARBA" id="ARBA00022801"/>
    </source>
</evidence>
<evidence type="ECO:0000259" key="8">
    <source>
        <dbReference type="Pfam" id="PF01551"/>
    </source>
</evidence>
<dbReference type="InterPro" id="IPR016047">
    <property type="entry name" value="M23ase_b-sheet_dom"/>
</dbReference>
<feature type="signal peptide" evidence="7">
    <location>
        <begin position="1"/>
        <end position="17"/>
    </location>
</feature>
<evidence type="ECO:0000256" key="7">
    <source>
        <dbReference type="SAM" id="SignalP"/>
    </source>
</evidence>
<evidence type="ECO:0000256" key="1">
    <source>
        <dbReference type="ARBA" id="ARBA00001947"/>
    </source>
</evidence>
<dbReference type="PANTHER" id="PTHR21666:SF288">
    <property type="entry name" value="CELL DIVISION PROTEIN YTFB"/>
    <property type="match status" value="1"/>
</dbReference>
<keyword evidence="6" id="KW-0482">Metalloprotease</keyword>
<evidence type="ECO:0000313" key="9">
    <source>
        <dbReference type="EMBL" id="MBU9834944.1"/>
    </source>
</evidence>
<keyword evidence="7" id="KW-0732">Signal</keyword>
<comment type="caution">
    <text evidence="9">The sequence shown here is derived from an EMBL/GenBank/DDBJ whole genome shotgun (WGS) entry which is preliminary data.</text>
</comment>
<evidence type="ECO:0000313" key="10">
    <source>
        <dbReference type="Proteomes" id="UP000699865"/>
    </source>
</evidence>
<keyword evidence="2" id="KW-0645">Protease</keyword>
<dbReference type="Pfam" id="PF01551">
    <property type="entry name" value="Peptidase_M23"/>
    <property type="match status" value="1"/>
</dbReference>
<dbReference type="InterPro" id="IPR050570">
    <property type="entry name" value="Cell_wall_metabolism_enzyme"/>
</dbReference>
<keyword evidence="5" id="KW-0862">Zinc</keyword>
<comment type="cofactor">
    <cofactor evidence="1">
        <name>Zn(2+)</name>
        <dbReference type="ChEBI" id="CHEBI:29105"/>
    </cofactor>
</comment>
<feature type="domain" description="M23ase beta-sheet core" evidence="8">
    <location>
        <begin position="100"/>
        <end position="193"/>
    </location>
</feature>
<feature type="chain" id="PRO_5045285441" evidence="7">
    <location>
        <begin position="18"/>
        <end position="270"/>
    </location>
</feature>
<gene>
    <name evidence="9" type="ORF">J1786_08975</name>
</gene>
<accession>A0ABS6KZI8</accession>